<evidence type="ECO:0000313" key="2">
    <source>
        <dbReference type="EMBL" id="NIZ46326.1"/>
    </source>
</evidence>
<organism evidence="2 3">
    <name type="scientific">Entomospira nematocerorum</name>
    <dbReference type="NCBI Taxonomy" id="2719987"/>
    <lineage>
        <taxon>Bacteria</taxon>
        <taxon>Pseudomonadati</taxon>
        <taxon>Spirochaetota</taxon>
        <taxon>Spirochaetia</taxon>
        <taxon>Spirochaetales</taxon>
        <taxon>Spirochaetaceae</taxon>
        <taxon>Entomospira</taxon>
    </lineage>
</organism>
<dbReference type="AlphaFoldDB" id="A0A968GFQ1"/>
<sequence length="340" mass="37857">MIFITGASGLVGCALIMELYQQGVRKIRVLINRNNNVQTLLEEYPMPDLEVDYVFANLVDKESLIRVMSGVTEVYHLAALISIIPGIYPKLYETNVVGVENLISAASIVGVKKIVHLSSVEAIGYKKGEVVLNESAGFRPDSAFIEYGKTKAIGAIKALELARQQNISLVILAPAGIIGPYDYAPSRLGQFIWDSSRRKLPAYIDGSFDFVDSRDVASLAYQAMKRAPAYEVYICSGTHATLEHIINIVTHQSHTKKPPKIARPLARILAFFFEVIYKLGGPQPLLTSGSLRITHAHITYDSSKAKQELRWNIRPLDQTILETLSWFQEQASKNEIKKHD</sequence>
<dbReference type="InterPro" id="IPR051783">
    <property type="entry name" value="NAD(P)-dependent_oxidoreduct"/>
</dbReference>
<feature type="domain" description="NAD-dependent epimerase/dehydratase" evidence="1">
    <location>
        <begin position="2"/>
        <end position="233"/>
    </location>
</feature>
<evidence type="ECO:0000313" key="3">
    <source>
        <dbReference type="Proteomes" id="UP000752013"/>
    </source>
</evidence>
<reference evidence="2" key="1">
    <citation type="submission" date="2020-03" db="EMBL/GenBank/DDBJ databases">
        <title>Spirochaetal bacteria isolated from arthropods constitute a novel genus Entomospira genus novum within the order Spirochaetales.</title>
        <authorList>
            <person name="Grana-Miraglia L."/>
            <person name="Sikutova S."/>
            <person name="Fingerle V."/>
            <person name="Sing A."/>
            <person name="Castillo-Ramirez S."/>
            <person name="Margos G."/>
            <person name="Rudolf I."/>
        </authorList>
    </citation>
    <scope>NUCLEOTIDE SEQUENCE</scope>
    <source>
        <strain evidence="2">BR208</strain>
    </source>
</reference>
<dbReference type="EMBL" id="JAATLK010000001">
    <property type="protein sequence ID" value="NIZ46326.1"/>
    <property type="molecule type" value="Genomic_DNA"/>
</dbReference>
<gene>
    <name evidence="2" type="ORF">HCT46_00085</name>
</gene>
<dbReference type="InterPro" id="IPR001509">
    <property type="entry name" value="Epimerase_deHydtase"/>
</dbReference>
<dbReference type="PANTHER" id="PTHR48079">
    <property type="entry name" value="PROTEIN YEEZ"/>
    <property type="match status" value="1"/>
</dbReference>
<dbReference type="PANTHER" id="PTHR48079:SF6">
    <property type="entry name" value="NAD(P)-BINDING DOMAIN-CONTAINING PROTEIN-RELATED"/>
    <property type="match status" value="1"/>
</dbReference>
<evidence type="ECO:0000259" key="1">
    <source>
        <dbReference type="Pfam" id="PF01370"/>
    </source>
</evidence>
<dbReference type="Proteomes" id="UP000752013">
    <property type="component" value="Unassembled WGS sequence"/>
</dbReference>
<comment type="caution">
    <text evidence="2">The sequence shown here is derived from an EMBL/GenBank/DDBJ whole genome shotgun (WGS) entry which is preliminary data.</text>
</comment>
<name>A0A968GFQ1_9SPIO</name>
<dbReference type="Gene3D" id="3.40.50.720">
    <property type="entry name" value="NAD(P)-binding Rossmann-like Domain"/>
    <property type="match status" value="1"/>
</dbReference>
<dbReference type="GO" id="GO:0004029">
    <property type="term" value="F:aldehyde dehydrogenase (NAD+) activity"/>
    <property type="evidence" value="ECO:0007669"/>
    <property type="project" value="TreeGrafter"/>
</dbReference>
<proteinExistence type="predicted"/>
<keyword evidence="3" id="KW-1185">Reference proteome</keyword>
<dbReference type="Pfam" id="PF01370">
    <property type="entry name" value="Epimerase"/>
    <property type="match status" value="1"/>
</dbReference>
<protein>
    <submittedName>
        <fullName evidence="2">NAD-dependent epimerase/dehydratase family protein</fullName>
    </submittedName>
</protein>
<accession>A0A968GFQ1</accession>
<dbReference type="SUPFAM" id="SSF51735">
    <property type="entry name" value="NAD(P)-binding Rossmann-fold domains"/>
    <property type="match status" value="1"/>
</dbReference>
<dbReference type="InterPro" id="IPR036291">
    <property type="entry name" value="NAD(P)-bd_dom_sf"/>
</dbReference>
<dbReference type="GO" id="GO:0005737">
    <property type="term" value="C:cytoplasm"/>
    <property type="evidence" value="ECO:0007669"/>
    <property type="project" value="TreeGrafter"/>
</dbReference>
<dbReference type="RefSeq" id="WP_167702797.1">
    <property type="nucleotide sequence ID" value="NZ_CP118168.1"/>
</dbReference>